<evidence type="ECO:0000256" key="9">
    <source>
        <dbReference type="ARBA" id="ARBA00023204"/>
    </source>
</evidence>
<name>J9Z7D0_LEPFM</name>
<keyword evidence="5" id="KW-0479">Metal-binding</keyword>
<dbReference type="STRING" id="1048260.LFML04_0040"/>
<dbReference type="EC" id="3.6.1.55" evidence="12"/>
<keyword evidence="6" id="KW-0227">DNA damage</keyword>
<comment type="catalytic activity">
    <reaction evidence="11">
        <text>8-oxo-GTP + H2O = 8-oxo-GMP + diphosphate + H(+)</text>
        <dbReference type="Rhea" id="RHEA:67616"/>
        <dbReference type="ChEBI" id="CHEBI:15377"/>
        <dbReference type="ChEBI" id="CHEBI:15378"/>
        <dbReference type="ChEBI" id="CHEBI:33019"/>
        <dbReference type="ChEBI" id="CHEBI:143553"/>
        <dbReference type="ChEBI" id="CHEBI:145694"/>
    </reaction>
</comment>
<evidence type="ECO:0000256" key="4">
    <source>
        <dbReference type="ARBA" id="ARBA00022705"/>
    </source>
</evidence>
<keyword evidence="9" id="KW-0234">DNA repair</keyword>
<dbReference type="PANTHER" id="PTHR47707:SF1">
    <property type="entry name" value="NUDIX HYDROLASE FAMILY PROTEIN"/>
    <property type="match status" value="1"/>
</dbReference>
<evidence type="ECO:0000256" key="10">
    <source>
        <dbReference type="ARBA" id="ARBA00035861"/>
    </source>
</evidence>
<dbReference type="InterPro" id="IPR047127">
    <property type="entry name" value="MutT-like"/>
</dbReference>
<dbReference type="InterPro" id="IPR020084">
    <property type="entry name" value="NUDIX_hydrolase_CS"/>
</dbReference>
<dbReference type="InterPro" id="IPR020476">
    <property type="entry name" value="Nudix_hydrolase"/>
</dbReference>
<evidence type="ECO:0000256" key="13">
    <source>
        <dbReference type="ARBA" id="ARBA00040794"/>
    </source>
</evidence>
<comment type="catalytic activity">
    <reaction evidence="10">
        <text>8-oxo-dGTP + H2O = 8-oxo-dGMP + diphosphate + H(+)</text>
        <dbReference type="Rhea" id="RHEA:31575"/>
        <dbReference type="ChEBI" id="CHEBI:15377"/>
        <dbReference type="ChEBI" id="CHEBI:15378"/>
        <dbReference type="ChEBI" id="CHEBI:33019"/>
        <dbReference type="ChEBI" id="CHEBI:63224"/>
        <dbReference type="ChEBI" id="CHEBI:77896"/>
        <dbReference type="EC" id="3.6.1.55"/>
    </reaction>
</comment>
<keyword evidence="4" id="KW-0235">DNA replication</keyword>
<evidence type="ECO:0000259" key="18">
    <source>
        <dbReference type="PROSITE" id="PS51462"/>
    </source>
</evidence>
<evidence type="ECO:0000256" key="17">
    <source>
        <dbReference type="RuleBase" id="RU003476"/>
    </source>
</evidence>
<evidence type="ECO:0000256" key="16">
    <source>
        <dbReference type="ARBA" id="ARBA00042798"/>
    </source>
</evidence>
<dbReference type="InterPro" id="IPR015797">
    <property type="entry name" value="NUDIX_hydrolase-like_dom_sf"/>
</dbReference>
<dbReference type="GO" id="GO:0006281">
    <property type="term" value="P:DNA repair"/>
    <property type="evidence" value="ECO:0007669"/>
    <property type="project" value="UniProtKB-KW"/>
</dbReference>
<keyword evidence="3" id="KW-0515">Mutator protein</keyword>
<dbReference type="Gene3D" id="3.90.79.10">
    <property type="entry name" value="Nucleoside Triphosphate Pyrophosphohydrolase"/>
    <property type="match status" value="1"/>
</dbReference>
<evidence type="ECO:0000256" key="2">
    <source>
        <dbReference type="ARBA" id="ARBA00005582"/>
    </source>
</evidence>
<protein>
    <recommendedName>
        <fullName evidence="13">8-oxo-dGTP diphosphatase</fullName>
        <ecNumber evidence="12">3.6.1.55</ecNumber>
    </recommendedName>
    <alternativeName>
        <fullName evidence="16">7,8-dihydro-8-oxoguanine-triphosphatase</fullName>
    </alternativeName>
    <alternativeName>
        <fullName evidence="15">Mutator protein MutT</fullName>
    </alternativeName>
    <alternativeName>
        <fullName evidence="14">dGTP pyrophosphohydrolase</fullName>
    </alternativeName>
</protein>
<evidence type="ECO:0000256" key="6">
    <source>
        <dbReference type="ARBA" id="ARBA00022763"/>
    </source>
</evidence>
<dbReference type="KEGG" id="lfi:LFML04_0040"/>
<organism evidence="19 20">
    <name type="scientific">Leptospirillum ferriphilum (strain ML-04)</name>
    <dbReference type="NCBI Taxonomy" id="1048260"/>
    <lineage>
        <taxon>Bacteria</taxon>
        <taxon>Pseudomonadati</taxon>
        <taxon>Nitrospirota</taxon>
        <taxon>Nitrospiria</taxon>
        <taxon>Nitrospirales</taxon>
        <taxon>Nitrospiraceae</taxon>
        <taxon>Leptospirillum</taxon>
    </lineage>
</organism>
<dbReference type="GO" id="GO:0046872">
    <property type="term" value="F:metal ion binding"/>
    <property type="evidence" value="ECO:0007669"/>
    <property type="project" value="UniProtKB-KW"/>
</dbReference>
<evidence type="ECO:0000256" key="3">
    <source>
        <dbReference type="ARBA" id="ARBA00022457"/>
    </source>
</evidence>
<dbReference type="Pfam" id="PF00293">
    <property type="entry name" value="NUDIX"/>
    <property type="match status" value="1"/>
</dbReference>
<dbReference type="GO" id="GO:0008413">
    <property type="term" value="F:8-oxo-7,8-dihydroguanosine triphosphate pyrophosphatase activity"/>
    <property type="evidence" value="ECO:0007669"/>
    <property type="project" value="TreeGrafter"/>
</dbReference>
<evidence type="ECO:0000313" key="19">
    <source>
        <dbReference type="EMBL" id="AFS52294.1"/>
    </source>
</evidence>
<evidence type="ECO:0000256" key="12">
    <source>
        <dbReference type="ARBA" id="ARBA00038905"/>
    </source>
</evidence>
<evidence type="ECO:0000256" key="1">
    <source>
        <dbReference type="ARBA" id="ARBA00001946"/>
    </source>
</evidence>
<dbReference type="EMBL" id="CP002919">
    <property type="protein sequence ID" value="AFS52294.1"/>
    <property type="molecule type" value="Genomic_DNA"/>
</dbReference>
<reference evidence="19 20" key="1">
    <citation type="journal article" date="2011" name="J. Microbiol.">
        <title>Complete genome of Leptospirillum ferriphilum ML-04 provides insight into its physiology and environmental adaptation.</title>
        <authorList>
            <person name="Mi S."/>
            <person name="Song J."/>
            <person name="Lin J."/>
            <person name="Che Y."/>
            <person name="Zheng H."/>
            <person name="Lin J."/>
        </authorList>
    </citation>
    <scope>NUCLEOTIDE SEQUENCE [LARGE SCALE GENOMIC DNA]</scope>
    <source>
        <strain evidence="19 20">ML-04</strain>
    </source>
</reference>
<comment type="cofactor">
    <cofactor evidence="1">
        <name>Mg(2+)</name>
        <dbReference type="ChEBI" id="CHEBI:18420"/>
    </cofactor>
</comment>
<dbReference type="RefSeq" id="WP_014959818.1">
    <property type="nucleotide sequence ID" value="NC_018649.1"/>
</dbReference>
<dbReference type="PRINTS" id="PR00502">
    <property type="entry name" value="NUDIXFAMILY"/>
</dbReference>
<evidence type="ECO:0000256" key="8">
    <source>
        <dbReference type="ARBA" id="ARBA00022842"/>
    </source>
</evidence>
<evidence type="ECO:0000256" key="14">
    <source>
        <dbReference type="ARBA" id="ARBA00041592"/>
    </source>
</evidence>
<accession>J9Z7D0</accession>
<dbReference type="SUPFAM" id="SSF55811">
    <property type="entry name" value="Nudix"/>
    <property type="match status" value="1"/>
</dbReference>
<keyword evidence="8" id="KW-0460">Magnesium</keyword>
<evidence type="ECO:0000313" key="20">
    <source>
        <dbReference type="Proteomes" id="UP000006177"/>
    </source>
</evidence>
<dbReference type="InterPro" id="IPR000086">
    <property type="entry name" value="NUDIX_hydrolase_dom"/>
</dbReference>
<dbReference type="GO" id="GO:0044715">
    <property type="term" value="F:8-oxo-dGDP phosphatase activity"/>
    <property type="evidence" value="ECO:0007669"/>
    <property type="project" value="TreeGrafter"/>
</dbReference>
<evidence type="ECO:0000256" key="11">
    <source>
        <dbReference type="ARBA" id="ARBA00036904"/>
    </source>
</evidence>
<dbReference type="CDD" id="cd03425">
    <property type="entry name" value="NUDIX_MutT_NudA_like"/>
    <property type="match status" value="1"/>
</dbReference>
<proteinExistence type="inferred from homology"/>
<dbReference type="PROSITE" id="PS00893">
    <property type="entry name" value="NUDIX_BOX"/>
    <property type="match status" value="1"/>
</dbReference>
<gene>
    <name evidence="19" type="ordered locus">LFML04_0040</name>
</gene>
<comment type="similarity">
    <text evidence="2 17">Belongs to the Nudix hydrolase family.</text>
</comment>
<dbReference type="PROSITE" id="PS51462">
    <property type="entry name" value="NUDIX"/>
    <property type="match status" value="1"/>
</dbReference>
<dbReference type="PANTHER" id="PTHR47707">
    <property type="entry name" value="8-OXO-DGTP DIPHOSPHATASE"/>
    <property type="match status" value="1"/>
</dbReference>
<evidence type="ECO:0000256" key="5">
    <source>
        <dbReference type="ARBA" id="ARBA00022723"/>
    </source>
</evidence>
<keyword evidence="7 17" id="KW-0378">Hydrolase</keyword>
<evidence type="ECO:0000256" key="15">
    <source>
        <dbReference type="ARBA" id="ARBA00041979"/>
    </source>
</evidence>
<dbReference type="AlphaFoldDB" id="J9Z7D0"/>
<dbReference type="Proteomes" id="UP000006177">
    <property type="component" value="Chromosome"/>
</dbReference>
<feature type="domain" description="Nudix hydrolase" evidence="18">
    <location>
        <begin position="15"/>
        <end position="140"/>
    </location>
</feature>
<dbReference type="GO" id="GO:0044716">
    <property type="term" value="F:8-oxo-GDP phosphatase activity"/>
    <property type="evidence" value="ECO:0007669"/>
    <property type="project" value="TreeGrafter"/>
</dbReference>
<dbReference type="GO" id="GO:0006260">
    <property type="term" value="P:DNA replication"/>
    <property type="evidence" value="ECO:0007669"/>
    <property type="project" value="UniProtKB-KW"/>
</dbReference>
<dbReference type="PATRIC" id="fig|1048260.3.peg.42"/>
<dbReference type="HOGENOM" id="CLU_037162_19_3_0"/>
<sequence>MEKSSRQCDMGNRKTEIRVACAVLVRERQVLAALRGNGLHAGKWEFPGGKIEAGETPERALVRELREELGIRVPAENPLTPVRHRYGSGPEVVLYPFLIPAGNVSPVLNVHAAVRWVSLDDLESLDWLEGDYPILEEVRRVLA</sequence>
<evidence type="ECO:0000256" key="7">
    <source>
        <dbReference type="ARBA" id="ARBA00022801"/>
    </source>
</evidence>
<dbReference type="GO" id="GO:0035539">
    <property type="term" value="F:8-oxo-7,8-dihydrodeoxyguanosine triphosphate pyrophosphatase activity"/>
    <property type="evidence" value="ECO:0007669"/>
    <property type="project" value="UniProtKB-EC"/>
</dbReference>